<gene>
    <name evidence="1" type="ORF">SAMN02910417_00405</name>
</gene>
<dbReference type="OrthoDB" id="2031562at2"/>
<keyword evidence="2" id="KW-1185">Reference proteome</keyword>
<evidence type="ECO:0000313" key="1">
    <source>
        <dbReference type="EMBL" id="SDB05912.1"/>
    </source>
</evidence>
<accession>A0A1G6ABY2</accession>
<dbReference type="STRING" id="1732.SAMN02910417_00405"/>
<dbReference type="AlphaFoldDB" id="A0A1G6ABY2"/>
<proteinExistence type="predicted"/>
<dbReference type="RefSeq" id="WP_090171688.1">
    <property type="nucleotide sequence ID" value="NZ_FMXR01000005.1"/>
</dbReference>
<reference evidence="1 2" key="1">
    <citation type="submission" date="2016-10" db="EMBL/GenBank/DDBJ databases">
        <authorList>
            <person name="de Groot N.N."/>
        </authorList>
    </citation>
    <scope>NUCLEOTIDE SEQUENCE [LARGE SCALE GENOMIC DNA]</scope>
    <source>
        <strain evidence="1 2">DSM 3217</strain>
    </source>
</reference>
<dbReference type="EMBL" id="FMXR01000005">
    <property type="protein sequence ID" value="SDB05912.1"/>
    <property type="molecule type" value="Genomic_DNA"/>
</dbReference>
<protein>
    <submittedName>
        <fullName evidence="1">SseB protein N-terminal domain-containing protein</fullName>
    </submittedName>
</protein>
<sequence>MEAKTIKDVDNGKLETLLEEFSKNQKKEVMNQIVPLLGTTRVLMQANFPPEFDRNQLKDAKQGQAIKLPKGVKPVPAILKSNEGGHFFGVYTGHGELPKENKFPFVLDMKFSDCCKLAQNAKLEGIVVNAFSHNVTFKKPAIDAFVKEFAQGKVPVVPGKEVKMTPEQFHDITRRSIELHLLPKILFEQKEKGFDSICEGGEGAICEIFSDPYKKVKGLESPYKSSDFSVMDLNITQDLGLIRIDLPQKNARPGHCKRVYITYSFSLDLIQYYTIHVPKPNEESMLGCVIEIEEGKTKHEILEPAPNESAEMQKVMELSEQIVKNRI</sequence>
<organism evidence="1 2">
    <name type="scientific">Eubacterium oxidoreducens</name>
    <dbReference type="NCBI Taxonomy" id="1732"/>
    <lineage>
        <taxon>Bacteria</taxon>
        <taxon>Bacillati</taxon>
        <taxon>Bacillota</taxon>
        <taxon>Clostridia</taxon>
        <taxon>Eubacteriales</taxon>
        <taxon>Eubacteriaceae</taxon>
        <taxon>Eubacterium</taxon>
    </lineage>
</organism>
<name>A0A1G6ABY2_EUBOX</name>
<evidence type="ECO:0000313" key="2">
    <source>
        <dbReference type="Proteomes" id="UP000199228"/>
    </source>
</evidence>
<dbReference type="Proteomes" id="UP000199228">
    <property type="component" value="Unassembled WGS sequence"/>
</dbReference>